<dbReference type="Pfam" id="PF05191">
    <property type="entry name" value="ADK_lid"/>
    <property type="match status" value="1"/>
</dbReference>
<dbReference type="InterPro" id="IPR000850">
    <property type="entry name" value="Adenylat/UMP-CMP_kin"/>
</dbReference>
<dbReference type="PRINTS" id="PR00094">
    <property type="entry name" value="ADENYLTKNASE"/>
</dbReference>
<protein>
    <recommendedName>
        <fullName evidence="7 9">Adenylate kinase</fullName>
        <shortName evidence="7">AK</shortName>
        <ecNumber evidence="7 9">2.7.4.3</ecNumber>
    </recommendedName>
    <alternativeName>
        <fullName evidence="7">ATP-AMP transphosphorylase</fullName>
    </alternativeName>
    <alternativeName>
        <fullName evidence="7">ATP:AMP phosphotransferase</fullName>
    </alternativeName>
    <alternativeName>
        <fullName evidence="7">Adenylate monophosphate kinase</fullName>
    </alternativeName>
</protein>
<dbReference type="GO" id="GO:0044209">
    <property type="term" value="P:AMP salvage"/>
    <property type="evidence" value="ECO:0007669"/>
    <property type="project" value="UniProtKB-UniRule"/>
</dbReference>
<dbReference type="EC" id="2.7.4.3" evidence="7 9"/>
<dbReference type="NCBIfam" id="NF011100">
    <property type="entry name" value="PRK14527.1"/>
    <property type="match status" value="1"/>
</dbReference>
<gene>
    <name evidence="7" type="primary">adk</name>
    <name evidence="11" type="ORF">XD94_1153</name>
</gene>
<feature type="binding site" evidence="7">
    <location>
        <position position="160"/>
    </location>
    <ligand>
        <name>AMP</name>
        <dbReference type="ChEBI" id="CHEBI:456215"/>
    </ligand>
</feature>
<dbReference type="UniPathway" id="UPA00588">
    <property type="reaction ID" value="UER00649"/>
</dbReference>
<feature type="region of interest" description="LID" evidence="7">
    <location>
        <begin position="126"/>
        <end position="163"/>
    </location>
</feature>
<evidence type="ECO:0000259" key="10">
    <source>
        <dbReference type="Pfam" id="PF05191"/>
    </source>
</evidence>
<dbReference type="GO" id="GO:0004017">
    <property type="term" value="F:AMP kinase activity"/>
    <property type="evidence" value="ECO:0007669"/>
    <property type="project" value="UniProtKB-UniRule"/>
</dbReference>
<dbReference type="Pfam" id="PF00406">
    <property type="entry name" value="ADK"/>
    <property type="match status" value="1"/>
</dbReference>
<dbReference type="PROSITE" id="PS00113">
    <property type="entry name" value="ADENYLATE_KINASE"/>
    <property type="match status" value="1"/>
</dbReference>
<dbReference type="GO" id="GO:0005737">
    <property type="term" value="C:cytoplasm"/>
    <property type="evidence" value="ECO:0007669"/>
    <property type="project" value="UniProtKB-SubCell"/>
</dbReference>
<keyword evidence="1 7" id="KW-0963">Cytoplasm</keyword>
<keyword evidence="7" id="KW-0862">Zinc</keyword>
<feature type="binding site" evidence="7">
    <location>
        <position position="200"/>
    </location>
    <ligand>
        <name>ATP</name>
        <dbReference type="ChEBI" id="CHEBI:30616"/>
    </ligand>
</feature>
<dbReference type="HAMAP" id="MF_00235">
    <property type="entry name" value="Adenylate_kinase_Adk"/>
    <property type="match status" value="1"/>
</dbReference>
<evidence type="ECO:0000256" key="1">
    <source>
        <dbReference type="ARBA" id="ARBA00022490"/>
    </source>
</evidence>
<feature type="binding site" evidence="7">
    <location>
        <position position="31"/>
    </location>
    <ligand>
        <name>AMP</name>
        <dbReference type="ChEBI" id="CHEBI:456215"/>
    </ligand>
</feature>
<dbReference type="Gene3D" id="3.40.50.300">
    <property type="entry name" value="P-loop containing nucleotide triphosphate hydrolases"/>
    <property type="match status" value="1"/>
</dbReference>
<proteinExistence type="inferred from homology"/>
<reference evidence="12" key="1">
    <citation type="journal article" date="2015" name="MBio">
        <title>Genome-Resolved Metagenomic Analysis Reveals Roles for Candidate Phyla and Other Microbial Community Members in Biogeochemical Transformations in Oil Reservoirs.</title>
        <authorList>
            <person name="Hu P."/>
            <person name="Tom L."/>
            <person name="Singh A."/>
            <person name="Thomas B.C."/>
            <person name="Baker B.J."/>
            <person name="Piceno Y.M."/>
            <person name="Andersen G.L."/>
            <person name="Banfield J.F."/>
        </authorList>
    </citation>
    <scope>NUCLEOTIDE SEQUENCE [LARGE SCALE GENOMIC DNA]</scope>
</reference>
<comment type="subcellular location">
    <subcellularLocation>
        <location evidence="7 9">Cytoplasm</location>
    </subcellularLocation>
</comment>
<evidence type="ECO:0000256" key="5">
    <source>
        <dbReference type="ARBA" id="ARBA00022741"/>
    </source>
</evidence>
<feature type="domain" description="Adenylate kinase active site lid" evidence="10">
    <location>
        <begin position="127"/>
        <end position="162"/>
    </location>
</feature>
<evidence type="ECO:0000256" key="2">
    <source>
        <dbReference type="ARBA" id="ARBA00022679"/>
    </source>
</evidence>
<feature type="binding site" evidence="7">
    <location>
        <begin position="57"/>
        <end position="59"/>
    </location>
    <ligand>
        <name>AMP</name>
        <dbReference type="ChEBI" id="CHEBI:456215"/>
    </ligand>
</feature>
<dbReference type="EMBL" id="LGGP01000202">
    <property type="protein sequence ID" value="KUK80123.1"/>
    <property type="molecule type" value="Genomic_DNA"/>
</dbReference>
<evidence type="ECO:0000256" key="8">
    <source>
        <dbReference type="RuleBase" id="RU003330"/>
    </source>
</evidence>
<keyword evidence="6 7" id="KW-0418">Kinase</keyword>
<feature type="region of interest" description="NMP" evidence="7">
    <location>
        <begin position="30"/>
        <end position="59"/>
    </location>
</feature>
<keyword evidence="2 7" id="KW-0808">Transferase</keyword>
<feature type="binding site" evidence="7">
    <location>
        <begin position="10"/>
        <end position="15"/>
    </location>
    <ligand>
        <name>ATP</name>
        <dbReference type="ChEBI" id="CHEBI:30616"/>
    </ligand>
</feature>
<dbReference type="PANTHER" id="PTHR23359">
    <property type="entry name" value="NUCLEOTIDE KINASE"/>
    <property type="match status" value="1"/>
</dbReference>
<feature type="binding site" evidence="7">
    <location>
        <position position="130"/>
    </location>
    <ligand>
        <name>Zn(2+)</name>
        <dbReference type="ChEBI" id="CHEBI:29105"/>
        <note>structural</note>
    </ligand>
</feature>
<feature type="binding site" evidence="7">
    <location>
        <position position="127"/>
    </location>
    <ligand>
        <name>ATP</name>
        <dbReference type="ChEBI" id="CHEBI:30616"/>
    </ligand>
</feature>
<dbReference type="CDD" id="cd01428">
    <property type="entry name" value="ADK"/>
    <property type="match status" value="1"/>
</dbReference>
<dbReference type="InterPro" id="IPR027417">
    <property type="entry name" value="P-loop_NTPase"/>
</dbReference>
<organism evidence="11 12">
    <name type="scientific">Mesotoga prima</name>
    <dbReference type="NCBI Taxonomy" id="1184387"/>
    <lineage>
        <taxon>Bacteria</taxon>
        <taxon>Thermotogati</taxon>
        <taxon>Thermotogota</taxon>
        <taxon>Thermotogae</taxon>
        <taxon>Kosmotogales</taxon>
        <taxon>Kosmotogaceae</taxon>
        <taxon>Mesotoga</taxon>
    </lineage>
</organism>
<feature type="binding site" evidence="7">
    <location>
        <position position="153"/>
    </location>
    <ligand>
        <name>Zn(2+)</name>
        <dbReference type="ChEBI" id="CHEBI:29105"/>
        <note>structural</note>
    </ligand>
</feature>
<accession>A0A101HNF5</accession>
<evidence type="ECO:0000256" key="9">
    <source>
        <dbReference type="RuleBase" id="RU003331"/>
    </source>
</evidence>
<dbReference type="InterPro" id="IPR006259">
    <property type="entry name" value="Adenyl_kin_sub"/>
</dbReference>
<evidence type="ECO:0000256" key="3">
    <source>
        <dbReference type="ARBA" id="ARBA00022723"/>
    </source>
</evidence>
<comment type="caution">
    <text evidence="11">The sequence shown here is derived from an EMBL/GenBank/DDBJ whole genome shotgun (WGS) entry which is preliminary data.</text>
</comment>
<feature type="binding site" evidence="7">
    <location>
        <position position="92"/>
    </location>
    <ligand>
        <name>AMP</name>
        <dbReference type="ChEBI" id="CHEBI:456215"/>
    </ligand>
</feature>
<sequence length="219" mass="24455">MNVILMGPPGAGKGTQAKRLAQKFDIPHISTGDMLREAVAAGTDLGLKVKEIMDRGLLVPDNLMIDLVRERLSREDAKYGFILDGFPRTVEQAIALDEMLMLLEKKIDVSLLVNATEEEVVNRISSRRVCSECGKVYNLLTLKPRNEGRCDIDGSKLVQRDDDKPETVRARYRVYLEKTEPVVNYYSEEKGNLIEVDGSGEINSVTAQIVDHLEKAKHG</sequence>
<dbReference type="GO" id="GO:0008270">
    <property type="term" value="F:zinc ion binding"/>
    <property type="evidence" value="ECO:0007669"/>
    <property type="project" value="UniProtKB-UniRule"/>
</dbReference>
<dbReference type="SUPFAM" id="SSF52540">
    <property type="entry name" value="P-loop containing nucleoside triphosphate hydrolases"/>
    <property type="match status" value="1"/>
</dbReference>
<feature type="binding site" evidence="7">
    <location>
        <begin position="136"/>
        <end position="137"/>
    </location>
    <ligand>
        <name>ATP</name>
        <dbReference type="ChEBI" id="CHEBI:30616"/>
    </ligand>
</feature>
<feature type="binding site" evidence="7">
    <location>
        <position position="133"/>
    </location>
    <ligand>
        <name>Zn(2+)</name>
        <dbReference type="ChEBI" id="CHEBI:29105"/>
        <note>structural</note>
    </ligand>
</feature>
<evidence type="ECO:0000313" key="12">
    <source>
        <dbReference type="Proteomes" id="UP000054092"/>
    </source>
</evidence>
<evidence type="ECO:0000256" key="4">
    <source>
        <dbReference type="ARBA" id="ARBA00022727"/>
    </source>
</evidence>
<comment type="function">
    <text evidence="7">Catalyzes the reversible transfer of the terminal phosphate group between ATP and AMP. Plays an important role in cellular energy homeostasis and in adenine nucleotide metabolism.</text>
</comment>
<keyword evidence="4 7" id="KW-0545">Nucleotide biosynthesis</keyword>
<dbReference type="Proteomes" id="UP000054092">
    <property type="component" value="Unassembled WGS sequence"/>
</dbReference>
<evidence type="ECO:0000256" key="7">
    <source>
        <dbReference type="HAMAP-Rule" id="MF_00235"/>
    </source>
</evidence>
<dbReference type="FunFam" id="3.40.50.300:FF:000106">
    <property type="entry name" value="Adenylate kinase mitochondrial"/>
    <property type="match status" value="1"/>
</dbReference>
<dbReference type="InterPro" id="IPR033690">
    <property type="entry name" value="Adenylat_kinase_CS"/>
</dbReference>
<dbReference type="AlphaFoldDB" id="A0A101HNF5"/>
<dbReference type="NCBIfam" id="NF001381">
    <property type="entry name" value="PRK00279.1-3"/>
    <property type="match status" value="1"/>
</dbReference>
<comment type="pathway">
    <text evidence="7">Purine metabolism; AMP biosynthesis via salvage pathway; AMP from ADP: step 1/1.</text>
</comment>
<dbReference type="PATRIC" id="fig|1184387.3.peg.1588"/>
<dbReference type="GO" id="GO:0005524">
    <property type="term" value="F:ATP binding"/>
    <property type="evidence" value="ECO:0007669"/>
    <property type="project" value="UniProtKB-UniRule"/>
</dbReference>
<name>A0A101HNF5_9BACT</name>
<feature type="binding site" evidence="7">
    <location>
        <position position="36"/>
    </location>
    <ligand>
        <name>AMP</name>
        <dbReference type="ChEBI" id="CHEBI:456215"/>
    </ligand>
</feature>
<evidence type="ECO:0000256" key="6">
    <source>
        <dbReference type="ARBA" id="ARBA00022777"/>
    </source>
</evidence>
<feature type="binding site" evidence="7">
    <location>
        <position position="150"/>
    </location>
    <ligand>
        <name>Zn(2+)</name>
        <dbReference type="ChEBI" id="CHEBI:29105"/>
        <note>structural</note>
    </ligand>
</feature>
<keyword evidence="3 7" id="KW-0479">Metal-binding</keyword>
<feature type="binding site" evidence="7">
    <location>
        <position position="171"/>
    </location>
    <ligand>
        <name>AMP</name>
        <dbReference type="ChEBI" id="CHEBI:456215"/>
    </ligand>
</feature>
<feature type="binding site" evidence="7">
    <location>
        <begin position="85"/>
        <end position="88"/>
    </location>
    <ligand>
        <name>AMP</name>
        <dbReference type="ChEBI" id="CHEBI:456215"/>
    </ligand>
</feature>
<dbReference type="NCBIfam" id="NF001380">
    <property type="entry name" value="PRK00279.1-2"/>
    <property type="match status" value="1"/>
</dbReference>
<comment type="domain">
    <text evidence="7">Consists of three domains, a large central CORE domain and two small peripheral domains, NMPbind and LID, which undergo movements during catalysis. The LID domain closes over the site of phosphoryl transfer upon ATP binding. Assembling and dissambling the active center during each catalytic cycle provides an effective means to prevent ATP hydrolysis. Some bacteria have evolved a zinc-coordinating structure that stabilizes the LID domain.</text>
</comment>
<dbReference type="NCBIfam" id="TIGR01351">
    <property type="entry name" value="adk"/>
    <property type="match status" value="1"/>
</dbReference>
<keyword evidence="5 7" id="KW-0547">Nucleotide-binding</keyword>
<evidence type="ECO:0000313" key="11">
    <source>
        <dbReference type="EMBL" id="KUK80123.1"/>
    </source>
</evidence>
<comment type="catalytic activity">
    <reaction evidence="7 9">
        <text>AMP + ATP = 2 ADP</text>
        <dbReference type="Rhea" id="RHEA:12973"/>
        <dbReference type="ChEBI" id="CHEBI:30616"/>
        <dbReference type="ChEBI" id="CHEBI:456215"/>
        <dbReference type="ChEBI" id="CHEBI:456216"/>
        <dbReference type="EC" id="2.7.4.3"/>
    </reaction>
</comment>
<comment type="similarity">
    <text evidence="7 8">Belongs to the adenylate kinase family.</text>
</comment>
<comment type="subunit">
    <text evidence="7 9">Monomer.</text>
</comment>
<dbReference type="InterPro" id="IPR007862">
    <property type="entry name" value="Adenylate_kinase_lid-dom"/>
</dbReference>
<keyword evidence="7 9" id="KW-0067">ATP-binding</keyword>